<reference evidence="1" key="1">
    <citation type="submission" date="2017-09" db="EMBL/GenBank/DDBJ databases">
        <title>Complete Genome Sequence of ansamitocin-producing Bacterium Actinosynnema pretiosum X47.</title>
        <authorList>
            <person name="Cao G."/>
            <person name="Zong G."/>
            <person name="Zhong C."/>
            <person name="Fu J."/>
        </authorList>
    </citation>
    <scope>NUCLEOTIDE SEQUENCE [LARGE SCALE GENOMIC DNA]</scope>
    <source>
        <strain evidence="1">X47</strain>
    </source>
</reference>
<keyword evidence="2" id="KW-1185">Reference proteome</keyword>
<sequence>MVAMATGGGLLTAGALATVVVVGAGMASSSEPADPWADLGLRQSAAAAPQTGRDCAAVMFGEVRQVAADRECRSITRTLLVVSDGRGTSAAVAVSWVEFGQRRDAREFRRVEDVHGTGDITPLPGAAAGIRDVAFSALHYTSALNASTVIVAEAEPLEGAPGDDLLREITGVAVLLDRPAG</sequence>
<dbReference type="KEGG" id="apre:CNX65_25220"/>
<accession>A0A290ZB09</accession>
<evidence type="ECO:0000313" key="1">
    <source>
        <dbReference type="EMBL" id="ATE56169.1"/>
    </source>
</evidence>
<name>A0A290ZB09_9PSEU</name>
<gene>
    <name evidence="1" type="ORF">CNX65_25220</name>
</gene>
<dbReference type="EMBL" id="CP023445">
    <property type="protein sequence ID" value="ATE56169.1"/>
    <property type="molecule type" value="Genomic_DNA"/>
</dbReference>
<evidence type="ECO:0000313" key="2">
    <source>
        <dbReference type="Proteomes" id="UP000218505"/>
    </source>
</evidence>
<dbReference type="AlphaFoldDB" id="A0A290ZB09"/>
<dbReference type="Proteomes" id="UP000218505">
    <property type="component" value="Chromosome"/>
</dbReference>
<protein>
    <submittedName>
        <fullName evidence="1">Uncharacterized protein</fullName>
    </submittedName>
</protein>
<organism evidence="1 2">
    <name type="scientific">Actinosynnema pretiosum</name>
    <dbReference type="NCBI Taxonomy" id="42197"/>
    <lineage>
        <taxon>Bacteria</taxon>
        <taxon>Bacillati</taxon>
        <taxon>Actinomycetota</taxon>
        <taxon>Actinomycetes</taxon>
        <taxon>Pseudonocardiales</taxon>
        <taxon>Pseudonocardiaceae</taxon>
        <taxon>Actinosynnema</taxon>
    </lineage>
</organism>
<proteinExistence type="predicted"/>